<protein>
    <recommendedName>
        <fullName evidence="2">Novel toxin 15 domain-containing protein</fullName>
    </recommendedName>
</protein>
<evidence type="ECO:0000313" key="4">
    <source>
        <dbReference type="Proteomes" id="UP000240717"/>
    </source>
</evidence>
<evidence type="ECO:0000259" key="2">
    <source>
        <dbReference type="Pfam" id="PF15604"/>
    </source>
</evidence>
<comment type="caution">
    <text evidence="3">The sequence shown here is derived from an EMBL/GenBank/DDBJ whole genome shotgun (WGS) entry which is preliminary data.</text>
</comment>
<feature type="compositionally biased region" description="Basic and acidic residues" evidence="1">
    <location>
        <begin position="23"/>
        <end position="35"/>
    </location>
</feature>
<gene>
    <name evidence="3" type="ORF">BU085_11955</name>
</gene>
<evidence type="ECO:0000256" key="1">
    <source>
        <dbReference type="SAM" id="MobiDB-lite"/>
    </source>
</evidence>
<reference evidence="3 4" key="1">
    <citation type="journal article" date="2016" name="Front. Microbiol.">
        <title>Comprehensive Phylogenetic Analysis of Bovine Non-aureus Staphylococci Species Based on Whole-Genome Sequencing.</title>
        <authorList>
            <person name="Naushad S."/>
            <person name="Barkema H.W."/>
            <person name="Luby C."/>
            <person name="Condas L.A."/>
            <person name="Nobrega D.B."/>
            <person name="Carson D.A."/>
            <person name="De Buck J."/>
        </authorList>
    </citation>
    <scope>NUCLEOTIDE SEQUENCE [LARGE SCALE GENOMIC DNA]</scope>
    <source>
        <strain evidence="3 4">SNUC 2993</strain>
    </source>
</reference>
<feature type="region of interest" description="Disordered" evidence="1">
    <location>
        <begin position="17"/>
        <end position="40"/>
    </location>
</feature>
<evidence type="ECO:0000313" key="3">
    <source>
        <dbReference type="EMBL" id="PTI49500.1"/>
    </source>
</evidence>
<proteinExistence type="predicted"/>
<feature type="domain" description="Novel toxin 15" evidence="2">
    <location>
        <begin position="61"/>
        <end position="205"/>
    </location>
</feature>
<name>A0A2T4PXJ8_STAWA</name>
<sequence length="208" mass="24571">MKFRISIKNIQRSFTPNHQVTHTPKDSRVKSEGRHVGHTNNSRENIKRIEPISVGFKRNIKHDEKEFYRQLKDQEAGLNKLTVKEYMDNREKYIKNGRDIEAKHYQKEARNKVKNEKLEELLNQGFSKHEAKARVNKMFRKQAALHNPDMIAGEYAHNIGGLGDKNINSSLGSQWKYRIDDLDFQIYEQSKKFNEKELEQLYLNISLN</sequence>
<organism evidence="3 4">
    <name type="scientific">Staphylococcus warneri</name>
    <dbReference type="NCBI Taxonomy" id="1292"/>
    <lineage>
        <taxon>Bacteria</taxon>
        <taxon>Bacillati</taxon>
        <taxon>Bacillota</taxon>
        <taxon>Bacilli</taxon>
        <taxon>Bacillales</taxon>
        <taxon>Staphylococcaceae</taxon>
        <taxon>Staphylococcus</taxon>
    </lineage>
</organism>
<dbReference type="EMBL" id="PZEV01000066">
    <property type="protein sequence ID" value="PTI49500.1"/>
    <property type="molecule type" value="Genomic_DNA"/>
</dbReference>
<dbReference type="Proteomes" id="UP000240717">
    <property type="component" value="Unassembled WGS sequence"/>
</dbReference>
<dbReference type="Pfam" id="PF15604">
    <property type="entry name" value="Ntox15"/>
    <property type="match status" value="1"/>
</dbReference>
<accession>A0A2T4PXJ8</accession>
<dbReference type="AlphaFoldDB" id="A0A2T4PXJ8"/>
<dbReference type="InterPro" id="IPR028949">
    <property type="entry name" value="Ntox15"/>
</dbReference>